<accession>A0AAJ1NH23</accession>
<evidence type="ECO:0000313" key="1">
    <source>
        <dbReference type="EMBL" id="MDG0956627.1"/>
    </source>
</evidence>
<dbReference type="InterPro" id="IPR024508">
    <property type="entry name" value="DUF3226"/>
</dbReference>
<comment type="caution">
    <text evidence="1">The sequence shown here is derived from an EMBL/GenBank/DDBJ whole genome shotgun (WGS) entry which is preliminary data.</text>
</comment>
<sequence length="254" mass="28176">MKYVYFVVEGPHDAAAIGKILSIYNLKIVRNLDDLDSYWSRVIPGKYPHMGDLLKRVPIPVFYQSEDYSVAIYAAGGETNMCKAINTTLANLDVSQLDAIAIFYDADGENPKEKGNKMVQNLQGIGEDCILEQLSSINIGQVSTGNPKVGIYVFPNNEETGTLEKVLLEGANQSYPELVKEATSYIDNIDDKYKKKWKPSDSQKVLVGCIANILKPGKANQVSIQDNDWICGKSLENGSQFILNDFIKQILGRT</sequence>
<proteinExistence type="predicted"/>
<name>A0AAJ1NH23_9BACI</name>
<dbReference type="AlphaFoldDB" id="A0AAJ1NH23"/>
<dbReference type="Proteomes" id="UP001216801">
    <property type="component" value="Unassembled WGS sequence"/>
</dbReference>
<dbReference type="Pfam" id="PF11536">
    <property type="entry name" value="DUF3226"/>
    <property type="match status" value="1"/>
</dbReference>
<reference evidence="1" key="1">
    <citation type="submission" date="2023-03" db="EMBL/GenBank/DDBJ databases">
        <title>Genetic diversity of Bacillus cereus sensu lato isolates from Slovenia.</title>
        <authorList>
            <person name="Abdelli M."/>
        </authorList>
    </citation>
    <scope>NUCLEOTIDE SEQUENCE</scope>
    <source>
        <strain evidence="1">SIBC39</strain>
    </source>
</reference>
<gene>
    <name evidence="1" type="ORF">P6U19_29380</name>
</gene>
<dbReference type="EMBL" id="JARPRR010000062">
    <property type="protein sequence ID" value="MDG0956627.1"/>
    <property type="molecule type" value="Genomic_DNA"/>
</dbReference>
<dbReference type="RefSeq" id="WP_277616694.1">
    <property type="nucleotide sequence ID" value="NZ_JARPRP010000012.1"/>
</dbReference>
<evidence type="ECO:0000313" key="2">
    <source>
        <dbReference type="Proteomes" id="UP001216801"/>
    </source>
</evidence>
<organism evidence="1 2">
    <name type="scientific">Bacillus paranthracis</name>
    <dbReference type="NCBI Taxonomy" id="2026186"/>
    <lineage>
        <taxon>Bacteria</taxon>
        <taxon>Bacillati</taxon>
        <taxon>Bacillota</taxon>
        <taxon>Bacilli</taxon>
        <taxon>Bacillales</taxon>
        <taxon>Bacillaceae</taxon>
        <taxon>Bacillus</taxon>
        <taxon>Bacillus cereus group</taxon>
    </lineage>
</organism>
<protein>
    <submittedName>
        <fullName evidence="1">Uncharacterized protein</fullName>
    </submittedName>
</protein>